<dbReference type="InterPro" id="IPR012337">
    <property type="entry name" value="RNaseH-like_sf"/>
</dbReference>
<keyword evidence="2" id="KW-0378">Hydrolase</keyword>
<dbReference type="InterPro" id="IPR013103">
    <property type="entry name" value="RVT_2"/>
</dbReference>
<feature type="region of interest" description="Disordered" evidence="3">
    <location>
        <begin position="501"/>
        <end position="521"/>
    </location>
</feature>
<protein>
    <recommendedName>
        <fullName evidence="4">Reverse transcriptase Ty1/copia-type domain-containing protein</fullName>
    </recommendedName>
</protein>
<gene>
    <name evidence="5" type="ORF">Tci_005645</name>
</gene>
<accession>A0A6L2JAW1</accession>
<reference evidence="5" key="1">
    <citation type="journal article" date="2019" name="Sci. Rep.">
        <title>Draft genome of Tanacetum cinerariifolium, the natural source of mosquito coil.</title>
        <authorList>
            <person name="Yamashiro T."/>
            <person name="Shiraishi A."/>
            <person name="Satake H."/>
            <person name="Nakayama K."/>
        </authorList>
    </citation>
    <scope>NUCLEOTIDE SEQUENCE</scope>
</reference>
<name>A0A6L2JAW1_TANCI</name>
<dbReference type="PANTHER" id="PTHR42648">
    <property type="entry name" value="TRANSPOSASE, PUTATIVE-RELATED"/>
    <property type="match status" value="1"/>
</dbReference>
<evidence type="ECO:0000256" key="1">
    <source>
        <dbReference type="ARBA" id="ARBA00022723"/>
    </source>
</evidence>
<dbReference type="AlphaFoldDB" id="A0A6L2JAW1"/>
<feature type="region of interest" description="Disordered" evidence="3">
    <location>
        <begin position="178"/>
        <end position="202"/>
    </location>
</feature>
<dbReference type="InterPro" id="IPR039537">
    <property type="entry name" value="Retrotran_Ty1/copia-like"/>
</dbReference>
<feature type="compositionally biased region" description="Pro residues" evidence="3">
    <location>
        <begin position="1"/>
        <end position="11"/>
    </location>
</feature>
<dbReference type="GO" id="GO:0016787">
    <property type="term" value="F:hydrolase activity"/>
    <property type="evidence" value="ECO:0007669"/>
    <property type="project" value="UniProtKB-KW"/>
</dbReference>
<feature type="domain" description="Reverse transcriptase Ty1/copia-type" evidence="4">
    <location>
        <begin position="655"/>
        <end position="808"/>
    </location>
</feature>
<dbReference type="EMBL" id="BKCJ010000489">
    <property type="protein sequence ID" value="GEU33667.1"/>
    <property type="molecule type" value="Genomic_DNA"/>
</dbReference>
<dbReference type="PANTHER" id="PTHR42648:SF32">
    <property type="entry name" value="RIBONUCLEASE H-LIKE DOMAIN, GAG-PRE-INTEGRASE DOMAIN PROTEIN-RELATED"/>
    <property type="match status" value="1"/>
</dbReference>
<feature type="compositionally biased region" description="Acidic residues" evidence="3">
    <location>
        <begin position="16"/>
        <end position="26"/>
    </location>
</feature>
<keyword evidence="1" id="KW-0479">Metal-binding</keyword>
<organism evidence="5">
    <name type="scientific">Tanacetum cinerariifolium</name>
    <name type="common">Dalmatian daisy</name>
    <name type="synonym">Chrysanthemum cinerariifolium</name>
    <dbReference type="NCBI Taxonomy" id="118510"/>
    <lineage>
        <taxon>Eukaryota</taxon>
        <taxon>Viridiplantae</taxon>
        <taxon>Streptophyta</taxon>
        <taxon>Embryophyta</taxon>
        <taxon>Tracheophyta</taxon>
        <taxon>Spermatophyta</taxon>
        <taxon>Magnoliopsida</taxon>
        <taxon>eudicotyledons</taxon>
        <taxon>Gunneridae</taxon>
        <taxon>Pentapetalae</taxon>
        <taxon>asterids</taxon>
        <taxon>campanulids</taxon>
        <taxon>Asterales</taxon>
        <taxon>Asteraceae</taxon>
        <taxon>Asteroideae</taxon>
        <taxon>Anthemideae</taxon>
        <taxon>Anthemidinae</taxon>
        <taxon>Tanacetum</taxon>
    </lineage>
</organism>
<dbReference type="GO" id="GO:0046872">
    <property type="term" value="F:metal ion binding"/>
    <property type="evidence" value="ECO:0007669"/>
    <property type="project" value="UniProtKB-KW"/>
</dbReference>
<evidence type="ECO:0000313" key="5">
    <source>
        <dbReference type="EMBL" id="GEU33667.1"/>
    </source>
</evidence>
<feature type="region of interest" description="Disordered" evidence="3">
    <location>
        <begin position="888"/>
        <end position="926"/>
    </location>
</feature>
<feature type="region of interest" description="Disordered" evidence="3">
    <location>
        <begin position="1"/>
        <end position="41"/>
    </location>
</feature>
<evidence type="ECO:0000256" key="2">
    <source>
        <dbReference type="ARBA" id="ARBA00022801"/>
    </source>
</evidence>
<comment type="caution">
    <text evidence="5">The sequence shown here is derived from an EMBL/GenBank/DDBJ whole genome shotgun (WGS) entry which is preliminary data.</text>
</comment>
<evidence type="ECO:0000259" key="4">
    <source>
        <dbReference type="Pfam" id="PF07727"/>
    </source>
</evidence>
<feature type="compositionally biased region" description="Basic and acidic residues" evidence="3">
    <location>
        <begin position="501"/>
        <end position="511"/>
    </location>
</feature>
<proteinExistence type="predicted"/>
<dbReference type="SUPFAM" id="SSF53098">
    <property type="entry name" value="Ribonuclease H-like"/>
    <property type="match status" value="1"/>
</dbReference>
<feature type="compositionally biased region" description="Basic and acidic residues" evidence="3">
    <location>
        <begin position="907"/>
        <end position="925"/>
    </location>
</feature>
<evidence type="ECO:0000256" key="3">
    <source>
        <dbReference type="SAM" id="MobiDB-lite"/>
    </source>
</evidence>
<dbReference type="Pfam" id="PF07727">
    <property type="entry name" value="RVT_2"/>
    <property type="match status" value="1"/>
</dbReference>
<sequence>MTFDEGPPPTKLSPLVDDDVGEEEAIENNTKTVNNNNKEDKSIEVDEDINIKESKNHPLDNLDLSKVAITLQAKALDLSFGIQQVYLQHEHYALWEVIEFGDSYKAPPEETAKDKGLAGEVFALTKKKGRTMAITAEDMQKRKNDIDNDDIEEMDIKWNLALLSMRADRFWKKTESANHQGVKIEGRERERESYKKDPKEDEALKNHALVADEEKVPAEYALMVKSRSSSDNKKDLSWIGLPEFVDDTVTDYTRPTPSIDVSKSVSKELEERWKSNNPSFFEQGGSSGNVVSMPMIKFVIESGCPNATKFNNTKNARKPTGIQQDNIDDKVYWDSGYSRHMTGNISYLYEYEPFNGRYVSFGHGRGKITGKGSIKTDLSGLNSVSSLNHKWYCLVVTDDFSRSYNGDEFRNKEMDELCLRKAGTMLADAKLPVTFWAEAVNTACYVQNKVLVIKPCNKTPYKLFNERSPAIGFLIPFGCHVMILNTLDHLGKFDAKRDEEQEEVNRDKEVLETSGNSNPIASTKVFTNDSFELDSSSTVETKVPTISTPILTGTLSVPSVTSSVLRIISRGGSSYPEPLSLGNAMSFENRLEDLFRDTSNAVSLNDVEANLSNIETAIQVSPTSTLRILKDHPKSQIIGLIDTHVQTRQKAKNVLVDCPKGVRPIGMKWVLKNKKDERGIVIRNKERLVAQEHTQEEGIDNEEAFVPVARIEAIRLFLAYASYMGFTVYQMDVRSSFLYRTINEEVYLMQPLDFQYLEFPHRVYKVEKAMYGLHQAPRAWYGTLSKYLLDNSFQRDDNVADLLTKVFDVRRFQYLVITFQEPTIPSQSHSVITTPRRITKGTIRISQSKVPSPRADETAFPIRDARYGEAFPTVTSLDLGQDRENIAKTSAMPHEASPRVTSLRGGEGNKDIVKDSDKSADKGSDNTDDIANVLGTLGVANILASRGLRSVFTTGSLSVATASTIVSSAVAIASGSFPAIAIFTTASVATPTTRVTRSSRGVIIESSSPISVNIPSISKKDKGKGTMTEPE</sequence>